<organism evidence="1 4">
    <name type="scientific">Macrostomum lignano</name>
    <dbReference type="NCBI Taxonomy" id="282301"/>
    <lineage>
        <taxon>Eukaryota</taxon>
        <taxon>Metazoa</taxon>
        <taxon>Spiralia</taxon>
        <taxon>Lophotrochozoa</taxon>
        <taxon>Platyhelminthes</taxon>
        <taxon>Rhabditophora</taxon>
        <taxon>Macrostomorpha</taxon>
        <taxon>Macrostomida</taxon>
        <taxon>Macrostomidae</taxon>
        <taxon>Macrostomum</taxon>
    </lineage>
</organism>
<reference evidence="2 3" key="1">
    <citation type="submission" date="2016-11" db="UniProtKB">
        <authorList>
            <consortium name="WormBaseParasite"/>
        </authorList>
    </citation>
    <scope>IDENTIFICATION</scope>
</reference>
<evidence type="ECO:0000313" key="4">
    <source>
        <dbReference type="WBParaSite" id="maker-uti_cns_0009095-snap-gene-0.5-mRNA-1"/>
    </source>
</evidence>
<dbReference type="Proteomes" id="UP000095280">
    <property type="component" value="Unplaced"/>
</dbReference>
<dbReference type="WBParaSite" id="maker-uti_cns_0000659-snap-gene-1.3-mRNA-1">
    <property type="protein sequence ID" value="maker-uti_cns_0000659-snap-gene-1.3-mRNA-1"/>
    <property type="gene ID" value="maker-uti_cns_0000659-snap-gene-1.3"/>
</dbReference>
<keyword evidence="1" id="KW-1185">Reference proteome</keyword>
<dbReference type="WBParaSite" id="maker-uti_cns_0009095-snap-gene-0.5-mRNA-1">
    <property type="protein sequence ID" value="maker-uti_cns_0009095-snap-gene-0.5-mRNA-1"/>
    <property type="gene ID" value="maker-uti_cns_0009095-snap-gene-0.5"/>
</dbReference>
<protein>
    <submittedName>
        <fullName evidence="2 3">Uncharacterized protein</fullName>
    </submittedName>
</protein>
<accession>A0A1I8I1H6</accession>
<evidence type="ECO:0000313" key="2">
    <source>
        <dbReference type="WBParaSite" id="maker-uti_cns_0000659-snap-gene-1.3-mRNA-1"/>
    </source>
</evidence>
<dbReference type="AlphaFoldDB" id="A0A1I8I1H6"/>
<sequence>MSLPFPVGYRQRRVRRMQARQIASKEQEKHRQVLRAPSHRRHVRTHLGHRYLHVRLENRHGCCTRGSPAGRTNWLRACPAAGGSQLVQRKHATRRPNKEIWPLETQLQICWSLWKL</sequence>
<evidence type="ECO:0000313" key="1">
    <source>
        <dbReference type="Proteomes" id="UP000095280"/>
    </source>
</evidence>
<evidence type="ECO:0000313" key="3">
    <source>
        <dbReference type="WBParaSite" id="maker-uti_cns_0001146-snap-gene-0.3-mRNA-1"/>
    </source>
</evidence>
<proteinExistence type="predicted"/>
<dbReference type="WBParaSite" id="maker-uti_cns_0001146-snap-gene-0.3-mRNA-1">
    <property type="protein sequence ID" value="maker-uti_cns_0001146-snap-gene-0.3-mRNA-1"/>
    <property type="gene ID" value="maker-uti_cns_0001146-snap-gene-0.3"/>
</dbReference>
<name>A0A1I8I1H6_9PLAT</name>